<name>A0ACC0H0M4_9ERIC</name>
<dbReference type="Proteomes" id="UP001060215">
    <property type="component" value="Chromosome 7"/>
</dbReference>
<keyword evidence="2" id="KW-1185">Reference proteome</keyword>
<dbReference type="EMBL" id="CM045764">
    <property type="protein sequence ID" value="KAI8006352.1"/>
    <property type="molecule type" value="Genomic_DNA"/>
</dbReference>
<sequence>MVLMFVWCVLRGLLATKWKIKLVKLGHTALVASTSQFALGLPQLVFFLASPCIRNPPKHELVDQPPTSYSLLLPEVMNVNWGRITEQNCYLVDWILLRIVQGVAGLQLKNGSNMFQGPF</sequence>
<organism evidence="1 2">
    <name type="scientific">Camellia lanceoleosa</name>
    <dbReference type="NCBI Taxonomy" id="1840588"/>
    <lineage>
        <taxon>Eukaryota</taxon>
        <taxon>Viridiplantae</taxon>
        <taxon>Streptophyta</taxon>
        <taxon>Embryophyta</taxon>
        <taxon>Tracheophyta</taxon>
        <taxon>Spermatophyta</taxon>
        <taxon>Magnoliopsida</taxon>
        <taxon>eudicotyledons</taxon>
        <taxon>Gunneridae</taxon>
        <taxon>Pentapetalae</taxon>
        <taxon>asterids</taxon>
        <taxon>Ericales</taxon>
        <taxon>Theaceae</taxon>
        <taxon>Camellia</taxon>
    </lineage>
</organism>
<protein>
    <submittedName>
        <fullName evidence="1">Uncharacterized protein</fullName>
    </submittedName>
</protein>
<reference evidence="1 2" key="1">
    <citation type="journal article" date="2022" name="Plant J.">
        <title>Chromosome-level genome of Camellia lanceoleosa provides a valuable resource for understanding genome evolution and self-incompatibility.</title>
        <authorList>
            <person name="Gong W."/>
            <person name="Xiao S."/>
            <person name="Wang L."/>
            <person name="Liao Z."/>
            <person name="Chang Y."/>
            <person name="Mo W."/>
            <person name="Hu G."/>
            <person name="Li W."/>
            <person name="Zhao G."/>
            <person name="Zhu H."/>
            <person name="Hu X."/>
            <person name="Ji K."/>
            <person name="Xiang X."/>
            <person name="Song Q."/>
            <person name="Yuan D."/>
            <person name="Jin S."/>
            <person name="Zhang L."/>
        </authorList>
    </citation>
    <scope>NUCLEOTIDE SEQUENCE [LARGE SCALE GENOMIC DNA]</scope>
    <source>
        <strain evidence="1">SQ_2022a</strain>
    </source>
</reference>
<accession>A0ACC0H0M4</accession>
<proteinExistence type="predicted"/>
<evidence type="ECO:0000313" key="2">
    <source>
        <dbReference type="Proteomes" id="UP001060215"/>
    </source>
</evidence>
<comment type="caution">
    <text evidence="1">The sequence shown here is derived from an EMBL/GenBank/DDBJ whole genome shotgun (WGS) entry which is preliminary data.</text>
</comment>
<evidence type="ECO:0000313" key="1">
    <source>
        <dbReference type="EMBL" id="KAI8006352.1"/>
    </source>
</evidence>
<gene>
    <name evidence="1" type="ORF">LOK49_LG07G00860</name>
</gene>